<dbReference type="KEGG" id="ppd:Ppro_2053"/>
<protein>
    <submittedName>
        <fullName evidence="2">Uncharacterized protein</fullName>
    </submittedName>
</protein>
<evidence type="ECO:0000256" key="1">
    <source>
        <dbReference type="SAM" id="Phobius"/>
    </source>
</evidence>
<keyword evidence="1" id="KW-1133">Transmembrane helix</keyword>
<organism evidence="2 3">
    <name type="scientific">Pelobacter propionicus (strain DSM 2379 / NBRC 103807 / OttBd1)</name>
    <dbReference type="NCBI Taxonomy" id="338966"/>
    <lineage>
        <taxon>Bacteria</taxon>
        <taxon>Pseudomonadati</taxon>
        <taxon>Thermodesulfobacteriota</taxon>
        <taxon>Desulfuromonadia</taxon>
        <taxon>Desulfuromonadales</taxon>
        <taxon>Desulfuromonadaceae</taxon>
        <taxon>Pelobacter</taxon>
    </lineage>
</organism>
<sequence length="71" mass="7718">MEMKKSVGIILFLVGAAFFYSAFTVTATEMLGEWMVDNVPDMKGQYTPKELLLAWGGLLAGLGGIIGFRKS</sequence>
<dbReference type="AlphaFoldDB" id="A1AQP1"/>
<dbReference type="HOGENOM" id="CLU_2736474_0_0_7"/>
<keyword evidence="3" id="KW-1185">Reference proteome</keyword>
<gene>
    <name evidence="2" type="ordered locus">Ppro_2053</name>
</gene>
<dbReference type="Proteomes" id="UP000006732">
    <property type="component" value="Chromosome"/>
</dbReference>
<dbReference type="EMBL" id="CP000482">
    <property type="protein sequence ID" value="ABK99661.1"/>
    <property type="molecule type" value="Genomic_DNA"/>
</dbReference>
<proteinExistence type="predicted"/>
<keyword evidence="1" id="KW-0472">Membrane</keyword>
<reference evidence="2 3" key="1">
    <citation type="submission" date="2006-10" db="EMBL/GenBank/DDBJ databases">
        <title>Complete sequence of chromosome of Pelobacter propionicus DSM 2379.</title>
        <authorList>
            <consortium name="US DOE Joint Genome Institute"/>
            <person name="Copeland A."/>
            <person name="Lucas S."/>
            <person name="Lapidus A."/>
            <person name="Barry K."/>
            <person name="Detter J.C."/>
            <person name="Glavina del Rio T."/>
            <person name="Hammon N."/>
            <person name="Israni S."/>
            <person name="Dalin E."/>
            <person name="Tice H."/>
            <person name="Pitluck S."/>
            <person name="Saunders E."/>
            <person name="Brettin T."/>
            <person name="Bruce D."/>
            <person name="Han C."/>
            <person name="Tapia R."/>
            <person name="Schmutz J."/>
            <person name="Larimer F."/>
            <person name="Land M."/>
            <person name="Hauser L."/>
            <person name="Kyrpides N."/>
            <person name="Kim E."/>
            <person name="Lovley D."/>
            <person name="Richardson P."/>
        </authorList>
    </citation>
    <scope>NUCLEOTIDE SEQUENCE [LARGE SCALE GENOMIC DNA]</scope>
    <source>
        <strain evidence="3">DSM 2379 / NBRC 103807 / OttBd1</strain>
    </source>
</reference>
<dbReference type="RefSeq" id="WP_011735927.1">
    <property type="nucleotide sequence ID" value="NC_008609.1"/>
</dbReference>
<accession>A1AQP1</accession>
<keyword evidence="1" id="KW-0812">Transmembrane</keyword>
<evidence type="ECO:0000313" key="3">
    <source>
        <dbReference type="Proteomes" id="UP000006732"/>
    </source>
</evidence>
<evidence type="ECO:0000313" key="2">
    <source>
        <dbReference type="EMBL" id="ABK99661.1"/>
    </source>
</evidence>
<name>A1AQP1_PELPD</name>
<feature type="transmembrane region" description="Helical" evidence="1">
    <location>
        <begin position="51"/>
        <end position="68"/>
    </location>
</feature>